<evidence type="ECO:0000256" key="1">
    <source>
        <dbReference type="ARBA" id="ARBA00022801"/>
    </source>
</evidence>
<feature type="domain" description="Dienelactone hydrolase" evidence="3">
    <location>
        <begin position="90"/>
        <end position="272"/>
    </location>
</feature>
<dbReference type="AlphaFoldDB" id="A0A5A9GE42"/>
<proteinExistence type="predicted"/>
<sequence>MFLQHRAARRGGLRALLGTAALWSALALAAGPTLAQTAEPSEKATYPSRVELHAIPSLTLSDSQFLKGEADAGKPVTVAGEFRVAQGDGKLPVAVLMHGSGGVGPNVEMWARLLNANGISTFTIDGFTGRGIVTTSANQAQLGRLNLIVDIYHSLEVLAKHPRVDPKRIVLIGFSRGGQAAFYASLERFHQLWNRSGIDFAGYIPFYADCSTRYIDDTKLVKRPIRLVHGEADDYNPLRTCAAHAERLKAAGADITLTTYPGAHHGFDIPIMDGPVVSAASQTVRNCRIEEREPGALVNAETNAPFSYQDACVQKGPNVGGDPAGRAASRVAVLDMVKAMIASPP</sequence>
<dbReference type="Pfam" id="PF01738">
    <property type="entry name" value="DLH"/>
    <property type="match status" value="1"/>
</dbReference>
<dbReference type="SUPFAM" id="SSF53474">
    <property type="entry name" value="alpha/beta-Hydrolases"/>
    <property type="match status" value="1"/>
</dbReference>
<keyword evidence="1" id="KW-0378">Hydrolase</keyword>
<evidence type="ECO:0000256" key="2">
    <source>
        <dbReference type="SAM" id="SignalP"/>
    </source>
</evidence>
<dbReference type="InterPro" id="IPR029058">
    <property type="entry name" value="AB_hydrolase_fold"/>
</dbReference>
<dbReference type="Gene3D" id="3.40.50.1820">
    <property type="entry name" value="alpha/beta hydrolase"/>
    <property type="match status" value="1"/>
</dbReference>
<reference evidence="4 5" key="1">
    <citation type="submission" date="2019-08" db="EMBL/GenBank/DDBJ databases">
        <authorList>
            <person name="Grouzdev D."/>
            <person name="Tikhonova E."/>
            <person name="Kravchenko I."/>
        </authorList>
    </citation>
    <scope>NUCLEOTIDE SEQUENCE [LARGE SCALE GENOMIC DNA]</scope>
    <source>
        <strain evidence="4 5">59b</strain>
    </source>
</reference>
<dbReference type="InterPro" id="IPR050261">
    <property type="entry name" value="FrsA_esterase"/>
</dbReference>
<evidence type="ECO:0000259" key="3">
    <source>
        <dbReference type="Pfam" id="PF01738"/>
    </source>
</evidence>
<comment type="caution">
    <text evidence="4">The sequence shown here is derived from an EMBL/GenBank/DDBJ whole genome shotgun (WGS) entry which is preliminary data.</text>
</comment>
<keyword evidence="2" id="KW-0732">Signal</keyword>
<name>A0A5A9GE42_AZOLI</name>
<dbReference type="RefSeq" id="WP_149234146.1">
    <property type="nucleotide sequence ID" value="NZ_JALJXJ010000017.1"/>
</dbReference>
<organism evidence="4 5">
    <name type="scientific">Azospirillum lipoferum</name>
    <dbReference type="NCBI Taxonomy" id="193"/>
    <lineage>
        <taxon>Bacteria</taxon>
        <taxon>Pseudomonadati</taxon>
        <taxon>Pseudomonadota</taxon>
        <taxon>Alphaproteobacteria</taxon>
        <taxon>Rhodospirillales</taxon>
        <taxon>Azospirillaceae</taxon>
        <taxon>Azospirillum</taxon>
    </lineage>
</organism>
<feature type="signal peptide" evidence="2">
    <location>
        <begin position="1"/>
        <end position="29"/>
    </location>
</feature>
<evidence type="ECO:0000313" key="5">
    <source>
        <dbReference type="Proteomes" id="UP000324927"/>
    </source>
</evidence>
<keyword evidence="5" id="KW-1185">Reference proteome</keyword>
<evidence type="ECO:0000313" key="4">
    <source>
        <dbReference type="EMBL" id="KAA0592778.1"/>
    </source>
</evidence>
<dbReference type="PANTHER" id="PTHR22946">
    <property type="entry name" value="DIENELACTONE HYDROLASE DOMAIN-CONTAINING PROTEIN-RELATED"/>
    <property type="match status" value="1"/>
</dbReference>
<accession>A0A5A9GE42</accession>
<dbReference type="Proteomes" id="UP000324927">
    <property type="component" value="Unassembled WGS sequence"/>
</dbReference>
<dbReference type="EMBL" id="VTTN01000014">
    <property type="protein sequence ID" value="KAA0592778.1"/>
    <property type="molecule type" value="Genomic_DNA"/>
</dbReference>
<dbReference type="InterPro" id="IPR002925">
    <property type="entry name" value="Dienelactn_hydro"/>
</dbReference>
<dbReference type="OrthoDB" id="9771666at2"/>
<protein>
    <submittedName>
        <fullName evidence="4">Carboxymethylenebutenolidase</fullName>
    </submittedName>
</protein>
<gene>
    <name evidence="4" type="ORF">FZ942_26920</name>
</gene>
<dbReference type="PANTHER" id="PTHR22946:SF9">
    <property type="entry name" value="POLYKETIDE TRANSFERASE AF380"/>
    <property type="match status" value="1"/>
</dbReference>
<feature type="chain" id="PRO_5022727734" evidence="2">
    <location>
        <begin position="30"/>
        <end position="345"/>
    </location>
</feature>
<dbReference type="GO" id="GO:0052689">
    <property type="term" value="F:carboxylic ester hydrolase activity"/>
    <property type="evidence" value="ECO:0007669"/>
    <property type="project" value="UniProtKB-ARBA"/>
</dbReference>